<dbReference type="SUPFAM" id="SSF53850">
    <property type="entry name" value="Periplasmic binding protein-like II"/>
    <property type="match status" value="1"/>
</dbReference>
<evidence type="ECO:0000313" key="4">
    <source>
        <dbReference type="EMBL" id="AGP33961.1"/>
    </source>
</evidence>
<dbReference type="AlphaFoldDB" id="S4XNK9"/>
<dbReference type="GO" id="GO:0042597">
    <property type="term" value="C:periplasmic space"/>
    <property type="evidence" value="ECO:0007669"/>
    <property type="project" value="UniProtKB-SubCell"/>
</dbReference>
<dbReference type="Gene3D" id="3.40.190.10">
    <property type="entry name" value="Periplasmic binding protein-like II"/>
    <property type="match status" value="2"/>
</dbReference>
<feature type="region of interest" description="Disordered" evidence="3">
    <location>
        <begin position="32"/>
        <end position="62"/>
    </location>
</feature>
<dbReference type="PATRIC" id="fig|1254432.3.peg.1184"/>
<dbReference type="eggNOG" id="COG1653">
    <property type="taxonomic scope" value="Bacteria"/>
</dbReference>
<dbReference type="InterPro" id="IPR006059">
    <property type="entry name" value="SBP"/>
</dbReference>
<accession>S4XNK9</accession>
<proteinExistence type="inferred from homology"/>
<evidence type="ECO:0000256" key="3">
    <source>
        <dbReference type="SAM" id="MobiDB-lite"/>
    </source>
</evidence>
<dbReference type="PANTHER" id="PTHR43649">
    <property type="entry name" value="ARABINOSE-BINDING PROTEIN-RELATED"/>
    <property type="match status" value="1"/>
</dbReference>
<dbReference type="Proteomes" id="UP000014803">
    <property type="component" value="Chromosome"/>
</dbReference>
<dbReference type="KEGG" id="scu:SCE1572_05305"/>
<dbReference type="InterPro" id="IPR050490">
    <property type="entry name" value="Bact_solute-bd_prot1"/>
</dbReference>
<dbReference type="HOGENOM" id="CLU_031285_10_1_7"/>
<evidence type="ECO:0000313" key="5">
    <source>
        <dbReference type="Proteomes" id="UP000014803"/>
    </source>
</evidence>
<dbReference type="CDD" id="cd13585">
    <property type="entry name" value="PBP2_TMBP_like"/>
    <property type="match status" value="1"/>
</dbReference>
<dbReference type="PANTHER" id="PTHR43649:SF12">
    <property type="entry name" value="DIACETYLCHITOBIOSE BINDING PROTEIN DASA"/>
    <property type="match status" value="1"/>
</dbReference>
<name>S4XNK9_SORCE</name>
<dbReference type="STRING" id="1254432.SCE1572_05305"/>
<organism evidence="4 5">
    <name type="scientific">Sorangium cellulosum So0157-2</name>
    <dbReference type="NCBI Taxonomy" id="1254432"/>
    <lineage>
        <taxon>Bacteria</taxon>
        <taxon>Pseudomonadati</taxon>
        <taxon>Myxococcota</taxon>
        <taxon>Polyangia</taxon>
        <taxon>Polyangiales</taxon>
        <taxon>Polyangiaceae</taxon>
        <taxon>Sorangium</taxon>
    </lineage>
</organism>
<evidence type="ECO:0000256" key="2">
    <source>
        <dbReference type="ARBA" id="ARBA00008520"/>
    </source>
</evidence>
<gene>
    <name evidence="4" type="ORF">SCE1572_05305</name>
</gene>
<reference evidence="4 5" key="1">
    <citation type="journal article" date="2013" name="Sci. Rep.">
        <title>Extraordinary expansion of a Sorangium cellulosum genome from an alkaline milieu.</title>
        <authorList>
            <person name="Han K."/>
            <person name="Li Z.F."/>
            <person name="Peng R."/>
            <person name="Zhu L.P."/>
            <person name="Zhou T."/>
            <person name="Wang L.G."/>
            <person name="Li S.G."/>
            <person name="Zhang X.B."/>
            <person name="Hu W."/>
            <person name="Wu Z.H."/>
            <person name="Qin N."/>
            <person name="Li Y.Z."/>
        </authorList>
    </citation>
    <scope>NUCLEOTIDE SEQUENCE [LARGE SCALE GENOMIC DNA]</scope>
    <source>
        <strain evidence="4 5">So0157-2</strain>
    </source>
</reference>
<evidence type="ECO:0000256" key="1">
    <source>
        <dbReference type="ARBA" id="ARBA00004418"/>
    </source>
</evidence>
<comment type="similarity">
    <text evidence="2">Belongs to the bacterial solute-binding protein 1 family.</text>
</comment>
<dbReference type="PROSITE" id="PS51257">
    <property type="entry name" value="PROKAR_LIPOPROTEIN"/>
    <property type="match status" value="1"/>
</dbReference>
<feature type="compositionally biased region" description="Low complexity" evidence="3">
    <location>
        <begin position="32"/>
        <end position="59"/>
    </location>
</feature>
<comment type="subcellular location">
    <subcellularLocation>
        <location evidence="1">Periplasm</location>
    </subcellularLocation>
</comment>
<protein>
    <submittedName>
        <fullName evidence="4">Sugar ABC transporter substrate-binding protein</fullName>
    </submittedName>
</protein>
<dbReference type="EMBL" id="CP003969">
    <property type="protein sequence ID" value="AGP33961.1"/>
    <property type="molecule type" value="Genomic_DNA"/>
</dbReference>
<dbReference type="Pfam" id="PF01547">
    <property type="entry name" value="SBP_bac_1"/>
    <property type="match status" value="1"/>
</dbReference>
<sequence length="464" mass="49026">MNLQPEREPTVRSRTIEAVAACALFALGAAACGKSGGDAPSSSPSPSGSAAAAPPGSGPVTLSYWASNQGPSLEDDKKVLQPELDKLEKQTGIKVKLEVIPWSDLLNRILGATTSGKGPDVLNIGNSWSASLQATGAFLPFDDAALAKVGGKDRFIPASMSATGAPGQPPASVPLYGLAYGLFYNKKMFADGGVEEPPATWAELVAVAKKLTDAKSGRYGLAIMGASYTENAHFAFMFGRQQGAKIFEGKQARFDDPELVAGVKQYIDLLSVHKVVNPSNAEYVNDTQILKDFAAGKAAMLMIQSYAATAIEQNGLVRDAYGVAPIPLPDPLPANGKRVNSHVAGINIAVFEDSKHKDAALKLVAFMTSPEEQRILNAAFNSLPVVTEAYADERFKTANIQVFQKVLAETAESMPMMEETTQFETLVGTAMKDLLAEAASGKAVDEAAIRAKLTKANQQMVSGK</sequence>